<dbReference type="GO" id="GO:0031297">
    <property type="term" value="P:replication fork processing"/>
    <property type="evidence" value="ECO:0007669"/>
    <property type="project" value="InterPro"/>
</dbReference>
<feature type="region of interest" description="Disordered" evidence="1">
    <location>
        <begin position="105"/>
        <end position="126"/>
    </location>
</feature>
<accession>A0AAN6GT32</accession>
<feature type="compositionally biased region" description="Polar residues" evidence="1">
    <location>
        <begin position="854"/>
        <end position="863"/>
    </location>
</feature>
<dbReference type="PANTHER" id="PTHR28122">
    <property type="entry name" value="E3 UBIQUITIN-PROTEIN LIGASE SUBSTRATE RECEPTOR MMS22"/>
    <property type="match status" value="1"/>
</dbReference>
<keyword evidence="3" id="KW-1185">Reference proteome</keyword>
<feature type="region of interest" description="Disordered" evidence="1">
    <location>
        <begin position="523"/>
        <end position="735"/>
    </location>
</feature>
<organism evidence="2 3">
    <name type="scientific">Tilletia horrida</name>
    <dbReference type="NCBI Taxonomy" id="155126"/>
    <lineage>
        <taxon>Eukaryota</taxon>
        <taxon>Fungi</taxon>
        <taxon>Dikarya</taxon>
        <taxon>Basidiomycota</taxon>
        <taxon>Ustilaginomycotina</taxon>
        <taxon>Exobasidiomycetes</taxon>
        <taxon>Tilletiales</taxon>
        <taxon>Tilletiaceae</taxon>
        <taxon>Tilletia</taxon>
    </lineage>
</organism>
<feature type="region of interest" description="Disordered" evidence="1">
    <location>
        <begin position="776"/>
        <end position="798"/>
    </location>
</feature>
<feature type="compositionally biased region" description="Basic and acidic residues" evidence="1">
    <location>
        <begin position="357"/>
        <end position="371"/>
    </location>
</feature>
<dbReference type="GO" id="GO:0005634">
    <property type="term" value="C:nucleus"/>
    <property type="evidence" value="ECO:0007669"/>
    <property type="project" value="InterPro"/>
</dbReference>
<feature type="compositionally biased region" description="Acidic residues" evidence="1">
    <location>
        <begin position="288"/>
        <end position="297"/>
    </location>
</feature>
<comment type="caution">
    <text evidence="2">The sequence shown here is derived from an EMBL/GenBank/DDBJ whole genome shotgun (WGS) entry which is preliminary data.</text>
</comment>
<feature type="compositionally biased region" description="Polar residues" evidence="1">
    <location>
        <begin position="1949"/>
        <end position="1969"/>
    </location>
</feature>
<feature type="compositionally biased region" description="Basic and acidic residues" evidence="1">
    <location>
        <begin position="567"/>
        <end position="584"/>
    </location>
</feature>
<gene>
    <name evidence="2" type="ORF">OC846_001550</name>
</gene>
<dbReference type="InterPro" id="IPR019021">
    <property type="entry name" value="Mms22"/>
</dbReference>
<feature type="compositionally biased region" description="Basic and acidic residues" evidence="1">
    <location>
        <begin position="331"/>
        <end position="350"/>
    </location>
</feature>
<dbReference type="Proteomes" id="UP001176517">
    <property type="component" value="Unassembled WGS sequence"/>
</dbReference>
<feature type="compositionally biased region" description="Basic and acidic residues" evidence="1">
    <location>
        <begin position="619"/>
        <end position="637"/>
    </location>
</feature>
<evidence type="ECO:0000313" key="3">
    <source>
        <dbReference type="Proteomes" id="UP001176517"/>
    </source>
</evidence>
<dbReference type="PANTHER" id="PTHR28122:SF1">
    <property type="entry name" value="E3 UBIQUITIN-PROTEIN LIGASE SUBSTRATE RECEPTOR MMS22"/>
    <property type="match status" value="1"/>
</dbReference>
<name>A0AAN6GT32_9BASI</name>
<feature type="region of interest" description="Disordered" evidence="1">
    <location>
        <begin position="1948"/>
        <end position="1997"/>
    </location>
</feature>
<feature type="compositionally biased region" description="Basic and acidic residues" evidence="1">
    <location>
        <begin position="475"/>
        <end position="485"/>
    </location>
</feature>
<feature type="compositionally biased region" description="Polar residues" evidence="1">
    <location>
        <begin position="1978"/>
        <end position="1997"/>
    </location>
</feature>
<protein>
    <submittedName>
        <fullName evidence="2">Uncharacterized protein</fullName>
    </submittedName>
</protein>
<dbReference type="EMBL" id="JAPDMZ010000023">
    <property type="protein sequence ID" value="KAK0555884.1"/>
    <property type="molecule type" value="Genomic_DNA"/>
</dbReference>
<dbReference type="GO" id="GO:0035361">
    <property type="term" value="C:Cul8-RING ubiquitin ligase complex"/>
    <property type="evidence" value="ECO:0007669"/>
    <property type="project" value="TreeGrafter"/>
</dbReference>
<feature type="compositionally biased region" description="Basic residues" evidence="1">
    <location>
        <begin position="666"/>
        <end position="678"/>
    </location>
</feature>
<feature type="compositionally biased region" description="Polar residues" evidence="1">
    <location>
        <begin position="117"/>
        <end position="126"/>
    </location>
</feature>
<dbReference type="Pfam" id="PF09462">
    <property type="entry name" value="Mus7"/>
    <property type="match status" value="1"/>
</dbReference>
<dbReference type="GO" id="GO:0000724">
    <property type="term" value="P:double-strand break repair via homologous recombination"/>
    <property type="evidence" value="ECO:0007669"/>
    <property type="project" value="TreeGrafter"/>
</dbReference>
<feature type="compositionally biased region" description="Pro residues" evidence="1">
    <location>
        <begin position="837"/>
        <end position="848"/>
    </location>
</feature>
<feature type="compositionally biased region" description="Basic and acidic residues" evidence="1">
    <location>
        <begin position="711"/>
        <end position="726"/>
    </location>
</feature>
<evidence type="ECO:0000256" key="1">
    <source>
        <dbReference type="SAM" id="MobiDB-lite"/>
    </source>
</evidence>
<feature type="region of interest" description="Disordered" evidence="1">
    <location>
        <begin position="281"/>
        <end position="493"/>
    </location>
</feature>
<feature type="compositionally biased region" description="Basic residues" evidence="1">
    <location>
        <begin position="372"/>
        <end position="381"/>
    </location>
</feature>
<feature type="compositionally biased region" description="Low complexity" evidence="1">
    <location>
        <begin position="594"/>
        <end position="614"/>
    </location>
</feature>
<feature type="region of interest" description="Disordered" evidence="1">
    <location>
        <begin position="836"/>
        <end position="877"/>
    </location>
</feature>
<proteinExistence type="predicted"/>
<feature type="compositionally biased region" description="Pro residues" evidence="1">
    <location>
        <begin position="383"/>
        <end position="392"/>
    </location>
</feature>
<evidence type="ECO:0000313" key="2">
    <source>
        <dbReference type="EMBL" id="KAK0555884.1"/>
    </source>
</evidence>
<reference evidence="2" key="1">
    <citation type="journal article" date="2023" name="PhytoFront">
        <title>Draft Genome Resources of Seven Strains of Tilletia horrida, Causal Agent of Kernel Smut of Rice.</title>
        <authorList>
            <person name="Khanal S."/>
            <person name="Antony Babu S."/>
            <person name="Zhou X.G."/>
        </authorList>
    </citation>
    <scope>NUCLEOTIDE SEQUENCE</scope>
    <source>
        <strain evidence="2">TX6</strain>
    </source>
</reference>
<sequence>MESAEASTSRSRLPALEHAQVVVATSDQEDYEYEPMSEDEVFLAVEEETQRWVGSFTSDEEEQGSSTVPYIASQLVRAPPSSAPHIPRTLADVAAFQAAQVDFAHDRSPSPAPTVPLPSQSPSFQSDGRISSNILLQQRSLQLIPQHLSPEVVIPIRQAPAINSSQGSSSSELSDLTPEFAASPLQQDVRQEVVSAGAADAPPSPRTAAALEAAQREQFARQQRSLRTRNPSQLNPYQIEAQRYAAALLRNDWEDALVGQRSVRMQEKRRVADEDREAQILKVAPTGADDETQDWLIDDMPSGDESAYTEVSDGNGGKKRQRSVGKSSAAHADKENLSPEEREARRQRAEAKRRRREEREVRARVEAESARIHHPGVKRARPIAPPLRPRSPPRVQSPREDLSYLLPQSDDELDLISPPSNVFSPGPRRPLPAFMRNGSGPALGEEETDSDSSEPVFTGVKRKAHRSPDHAIVSADRDARHRQNSEDSDSDAEYRRLFKHLRRMMPFHMARKHIEDVKNMRKGKAYHSDGHVSSTPEPSSEEERDRSSPNRIHQRSTPASSPPPDAESLRPGEARKRTGPRTDDEAGSSRYALVGDSQSSSSGAESAASVISISSDDEGPNRHQNSDTDVSERDDISWTRPTAALSRPRAGRRPKDSIDMLLSRAGGRRKNKAPKRSRGSREARYGQPQFPQAKLDGVTARRMPAGFGKGMDGHKAKASRSGDRPAFKRMRQSRLQVEREERPAVDLLDDDILFEFDMPAHRDFEFAFLDSPADDATAARDGQTRSAQPGTEESPMVGMGAAQMSSPHGYFMQPIGPLTPSTTASTFLMNADRQQPRPQPIHVVPPLPAVGRPQGTSSSSSMEPSHLTGLMTPSRPVQSEYQTGSAARSASSGIQHMDAETWGTYRRLRVDFGIQPLPFGLRFGASSYLSRGRLAQVLQAAEQRPRPSVTGDEDSMRSVYAMGIELSPSASVLEITEQLPSLFDAMAIAILPDQNDASTSSLGLRSTVEDALRFLGRYLSDCASETDADQYATLWQALKSHLSRTCDRVQVMAKLGSEAHATAALALRWFAVEYAWRALLCKQPSADAPFAQIDFATELSFAAQQLMLHLLKHGLHRTFKAVREATNSKDDNAMITDLTAELWVCLVHLLRSQRTFDPEVERMCSFWSIFDGANKLLVDRGVGRQRLGASERSWYSIFAICALSQFGPANGMTGNTPALPPNWSLVTFALSLVRFRFDEKPEKTMSSTSIQRRDTYIRVVLQRCLTLATKWHWQLDNAELALSKLFDIFNSHKLCNLPSEIERTHDYPAFLSKYDESYLKEIAPEDLGEGHGHGRPLVFHLFVKLLSKAAYDLRAAAVSPADAERRVSRLFSRMSPVRTMPFTNTSPPTSIERSILFNHYTMVLLYLHFVPSAANQRLRQIKSFLPFAGADIASQMTCVRAMLYVGVLFRHHDLPLQPVTAWFSEALPILVQQHEALERQRLSGSKTGPYKDWTATALYRELRSTSTLLIAALRAIQHVLKHPSLDQSKTERPLGYPDLQLLQADWVKTVLEGQVAVDPAIGREAMNTIQEFLKQRNQVIAASQAPKQRSAAAATTAAVAGDAQEESQDSFAGMFDDVDMLMDDPVLASMLGEIADSSEASAAQTTLNAKDTEFAALIKSTISPALFRLLSNVYHPDRAKAGERISLSYDDRLLLSNLHRSLREQRLMLEQQRNRQRYVELVVDCWAGCADVLVRNGLRDWDKYFSSFGDESWKRISDPIGRRDVGLRFLHTALLRDPAAYEMYEGEFVSMWFQSSVSRLLSIQDRYTRTLIEIDGDGPFFRNMPWARDPETGGVAKLKDTDFLKLRLPALSAAFDNLSQEFARPSSVAPSKTNRKPMIFACISATVAAMRQNVEDTPMSHPDRNAYLRFCLRVVVAMKNKLGPGILRGAGAEIGSFEAHLVTLGATLPPQTSGGNSESVEQAENTTDASAAPAMEVDQQNTEMQGGTEPKSNNVIP</sequence>